<dbReference type="EMBL" id="MEHA01000025">
    <property type="protein sequence ID" value="ODR46018.1"/>
    <property type="molecule type" value="Genomic_DNA"/>
</dbReference>
<dbReference type="RefSeq" id="WP_010817913.1">
    <property type="nucleotide sequence ID" value="NZ_MEHA01000025.1"/>
</dbReference>
<dbReference type="Proteomes" id="UP000094271">
    <property type="component" value="Unassembled WGS sequence"/>
</dbReference>
<dbReference type="OrthoDB" id="1645754at2"/>
<dbReference type="AlphaFoldDB" id="A0A1E3UAV6"/>
<comment type="caution">
    <text evidence="1">The sequence shown here is derived from an EMBL/GenBank/DDBJ whole genome shotgun (WGS) entry which is preliminary data.</text>
</comment>
<evidence type="ECO:0008006" key="3">
    <source>
        <dbReference type="Google" id="ProtNLM"/>
    </source>
</evidence>
<evidence type="ECO:0000313" key="1">
    <source>
        <dbReference type="EMBL" id="ODR46018.1"/>
    </source>
</evidence>
<evidence type="ECO:0000313" key="2">
    <source>
        <dbReference type="Proteomes" id="UP000094271"/>
    </source>
</evidence>
<accession>A0A1E3UAV6</accession>
<reference evidence="1 2" key="1">
    <citation type="submission" date="2016-08" db="EMBL/GenBank/DDBJ databases">
        <authorList>
            <person name="Seilhamer J.J."/>
        </authorList>
    </citation>
    <scope>NUCLEOTIDE SEQUENCE [LARGE SCALE GENOMIC DNA]</scope>
    <source>
        <strain evidence="1 2">NML150140-1</strain>
    </source>
</reference>
<name>A0A1E3UAV6_9FIRM</name>
<protein>
    <recommendedName>
        <fullName evidence="3">Stathmin-1-A</fullName>
    </recommendedName>
</protein>
<gene>
    <name evidence="1" type="ORF">BEI59_25655</name>
</gene>
<proteinExistence type="predicted"/>
<sequence>MVQAEKQKEVFLSLCGQHDYNLLTGKEAMTQVDFERITYITTVLGYSSYTQELISEHLELACKEAERTDREFDILKGYPEYYEDENVYEQIDKWIEDFISQLPPEKRDEIRRLIKENTESI</sequence>
<organism evidence="1 2">
    <name type="scientific">Eisenbergiella tayi</name>
    <dbReference type="NCBI Taxonomy" id="1432052"/>
    <lineage>
        <taxon>Bacteria</taxon>
        <taxon>Bacillati</taxon>
        <taxon>Bacillota</taxon>
        <taxon>Clostridia</taxon>
        <taxon>Lachnospirales</taxon>
        <taxon>Lachnospiraceae</taxon>
        <taxon>Eisenbergiella</taxon>
    </lineage>
</organism>